<keyword evidence="15" id="KW-1185">Reference proteome</keyword>
<feature type="signal peptide" evidence="12">
    <location>
        <begin position="1"/>
        <end position="28"/>
    </location>
</feature>
<dbReference type="Pfam" id="PF07715">
    <property type="entry name" value="Plug"/>
    <property type="match status" value="1"/>
</dbReference>
<name>A0ABX4YJZ6_9LEPT</name>
<reference evidence="14" key="1">
    <citation type="submission" date="2018-01" db="EMBL/GenBank/DDBJ databases">
        <title>Genomic characterization of Leptospira inadai serogroup Lyme isolated from captured rat in Brazil and comparative analysis with human reference strain.</title>
        <authorList>
            <person name="Moreno L.Z."/>
            <person name="Loureiro A.P."/>
            <person name="Miraglia F."/>
            <person name="Kremer F.S."/>
            <person name="Eslabao M.R."/>
            <person name="Dellagostin O.A."/>
            <person name="Lilenbaum W."/>
            <person name="Moreno A.M."/>
        </authorList>
    </citation>
    <scope>NUCLEOTIDE SEQUENCE [LARGE SCALE GENOMIC DNA]</scope>
    <source>
        <strain evidence="14">M34/99</strain>
    </source>
</reference>
<evidence type="ECO:0000256" key="11">
    <source>
        <dbReference type="PROSITE-ProRule" id="PRU01360"/>
    </source>
</evidence>
<dbReference type="PROSITE" id="PS52016">
    <property type="entry name" value="TONB_DEPENDENT_REC_3"/>
    <property type="match status" value="1"/>
</dbReference>
<keyword evidence="5 11" id="KW-0812">Transmembrane</keyword>
<evidence type="ECO:0000256" key="12">
    <source>
        <dbReference type="SAM" id="SignalP"/>
    </source>
</evidence>
<evidence type="ECO:0000256" key="9">
    <source>
        <dbReference type="ARBA" id="ARBA00023136"/>
    </source>
</evidence>
<dbReference type="Gene3D" id="2.40.170.20">
    <property type="entry name" value="TonB-dependent receptor, beta-barrel domain"/>
    <property type="match status" value="1"/>
</dbReference>
<evidence type="ECO:0000256" key="8">
    <source>
        <dbReference type="ARBA" id="ARBA00023077"/>
    </source>
</evidence>
<keyword evidence="12" id="KW-0732">Signal</keyword>
<evidence type="ECO:0000256" key="3">
    <source>
        <dbReference type="ARBA" id="ARBA00022452"/>
    </source>
</evidence>
<dbReference type="EMBL" id="MCRM02000006">
    <property type="protein sequence ID" value="PNV75592.1"/>
    <property type="molecule type" value="Genomic_DNA"/>
</dbReference>
<accession>A0ABX4YJZ6</accession>
<comment type="similarity">
    <text evidence="11">Belongs to the TonB-dependent receptor family.</text>
</comment>
<evidence type="ECO:0000256" key="1">
    <source>
        <dbReference type="ARBA" id="ARBA00004571"/>
    </source>
</evidence>
<evidence type="ECO:0000256" key="7">
    <source>
        <dbReference type="ARBA" id="ARBA00023065"/>
    </source>
</evidence>
<comment type="caution">
    <text evidence="14">The sequence shown here is derived from an EMBL/GenBank/DDBJ whole genome shotgun (WGS) entry which is preliminary data.</text>
</comment>
<gene>
    <name evidence="14" type="ORF">BES34_008150</name>
</gene>
<evidence type="ECO:0000256" key="5">
    <source>
        <dbReference type="ARBA" id="ARBA00022692"/>
    </source>
</evidence>
<sequence>MDKLPCSIFFKLHLAFLIMLFLSTGSNAEENDQGETTSNQNKRTYSFGDAIEIRDKKAERSVSEGRISGAALRRRPIQSTGEIAEAIPGVLVTQHSGGGKANQYYLRGFDLDHGTDIAASLDGVPINMPTHAHGQGYTDLNFIIPELIHDVHYKKGVYYAEEGDFSSAGAMNISYSKSLQKNLYSIEAGSLGYERIFIAESKKLGKGTILFGTEYSSYKGAWTIPDRYQKLNSVLSYSVGDEEQGMSITAMGYKGAWHATNQIPQRAVKKGRSWLDPNNDGLNPYDPVDPTDGGLTHRASATFEGHKRNSHSEAKIILYGVYYDLGLYSDYTFFMVDHDRGDQVEQVDQRTISGMKGHYKLKSNIFSFKMENTFGFQVRRDFIHNSLYHTESRSRLDTESNKRILETSLSPTYENRIQWISKIVSIIGMRSDTYYMNVTDAMSYASAGKTANIVSPKVSWIFGPWANTEFFVNYGFGFHSNDAKGILVKPSPVTPLVRTKGGEAGMRTTPVKQIVLNVAYWFLDVNSELVFNGDSGSTDPSGRSIRKGIELSLSYKLNSWLNFDEDLSYSSARYTNGGFLGRDGDYVPQAIHSAFSSGLSVADLDGFFGAIRVRYFGPRPLVQNNSVRSTPSTFWNIKIGKKLSENLNLSLDIFNIFNSHAPQVQYYYATRLKNEDPGPDDGGYNDTLTHPSAPRNFRVSISGTF</sequence>
<evidence type="ECO:0000256" key="4">
    <source>
        <dbReference type="ARBA" id="ARBA00022496"/>
    </source>
</evidence>
<dbReference type="InterPro" id="IPR036942">
    <property type="entry name" value="Beta-barrel_TonB_sf"/>
</dbReference>
<protein>
    <submittedName>
        <fullName evidence="14">TonB-dependent receptor</fullName>
    </submittedName>
</protein>
<keyword evidence="10 11" id="KW-0998">Cell outer membrane</keyword>
<dbReference type="RefSeq" id="WP_010417859.1">
    <property type="nucleotide sequence ID" value="NZ_MCRM02000006.1"/>
</dbReference>
<keyword evidence="2 11" id="KW-0813">Transport</keyword>
<dbReference type="Proteomes" id="UP000094669">
    <property type="component" value="Unassembled WGS sequence"/>
</dbReference>
<keyword evidence="4" id="KW-0410">Iron transport</keyword>
<dbReference type="PANTHER" id="PTHR32552">
    <property type="entry name" value="FERRICHROME IRON RECEPTOR-RELATED"/>
    <property type="match status" value="1"/>
</dbReference>
<evidence type="ECO:0000313" key="14">
    <source>
        <dbReference type="EMBL" id="PNV75592.1"/>
    </source>
</evidence>
<dbReference type="InterPro" id="IPR012910">
    <property type="entry name" value="Plug_dom"/>
</dbReference>
<proteinExistence type="inferred from homology"/>
<feature type="domain" description="TonB-dependent receptor plug" evidence="13">
    <location>
        <begin position="61"/>
        <end position="170"/>
    </location>
</feature>
<feature type="chain" id="PRO_5045579833" evidence="12">
    <location>
        <begin position="29"/>
        <end position="705"/>
    </location>
</feature>
<organism evidence="14 15">
    <name type="scientific">Leptospira inadai serovar Lyme</name>
    <dbReference type="NCBI Taxonomy" id="293084"/>
    <lineage>
        <taxon>Bacteria</taxon>
        <taxon>Pseudomonadati</taxon>
        <taxon>Spirochaetota</taxon>
        <taxon>Spirochaetia</taxon>
        <taxon>Leptospirales</taxon>
        <taxon>Leptospiraceae</taxon>
        <taxon>Leptospira</taxon>
    </lineage>
</organism>
<dbReference type="InterPro" id="IPR039426">
    <property type="entry name" value="TonB-dep_rcpt-like"/>
</dbReference>
<evidence type="ECO:0000256" key="2">
    <source>
        <dbReference type="ARBA" id="ARBA00022448"/>
    </source>
</evidence>
<keyword evidence="6" id="KW-0408">Iron</keyword>
<dbReference type="PANTHER" id="PTHR32552:SF81">
    <property type="entry name" value="TONB-DEPENDENT OUTER MEMBRANE RECEPTOR"/>
    <property type="match status" value="1"/>
</dbReference>
<evidence type="ECO:0000256" key="6">
    <source>
        <dbReference type="ARBA" id="ARBA00023004"/>
    </source>
</evidence>
<comment type="subcellular location">
    <subcellularLocation>
        <location evidence="1 11">Cell outer membrane</location>
        <topology evidence="1 11">Multi-pass membrane protein</topology>
    </subcellularLocation>
</comment>
<keyword evidence="14" id="KW-0675">Receptor</keyword>
<keyword evidence="8" id="KW-0798">TonB box</keyword>
<dbReference type="Gene3D" id="2.170.130.10">
    <property type="entry name" value="TonB-dependent receptor, plug domain"/>
    <property type="match status" value="1"/>
</dbReference>
<keyword evidence="7" id="KW-0406">Ion transport</keyword>
<keyword evidence="3 11" id="KW-1134">Transmembrane beta strand</keyword>
<dbReference type="InterPro" id="IPR037066">
    <property type="entry name" value="Plug_dom_sf"/>
</dbReference>
<evidence type="ECO:0000313" key="15">
    <source>
        <dbReference type="Proteomes" id="UP000094669"/>
    </source>
</evidence>
<evidence type="ECO:0000259" key="13">
    <source>
        <dbReference type="Pfam" id="PF07715"/>
    </source>
</evidence>
<keyword evidence="9 11" id="KW-0472">Membrane</keyword>
<dbReference type="SUPFAM" id="SSF56935">
    <property type="entry name" value="Porins"/>
    <property type="match status" value="1"/>
</dbReference>
<evidence type="ECO:0000256" key="10">
    <source>
        <dbReference type="ARBA" id="ARBA00023237"/>
    </source>
</evidence>